<reference evidence="1 2" key="1">
    <citation type="submission" date="2018-06" db="EMBL/GenBank/DDBJ databases">
        <title>Comparative genomics reveals the genomic features of Rhizophagus irregularis, R. cerebriforme, R. diaphanum and Gigaspora rosea, and their symbiotic lifestyle signature.</title>
        <authorList>
            <person name="Morin E."/>
            <person name="San Clemente H."/>
            <person name="Chen E.C.H."/>
            <person name="De La Providencia I."/>
            <person name="Hainaut M."/>
            <person name="Kuo A."/>
            <person name="Kohler A."/>
            <person name="Murat C."/>
            <person name="Tang N."/>
            <person name="Roy S."/>
            <person name="Loubradou J."/>
            <person name="Henrissat B."/>
            <person name="Grigoriev I.V."/>
            <person name="Corradi N."/>
            <person name="Roux C."/>
            <person name="Martin F.M."/>
        </authorList>
    </citation>
    <scope>NUCLEOTIDE SEQUENCE [LARGE SCALE GENOMIC DNA]</scope>
    <source>
        <strain evidence="1 2">DAOM 194757</strain>
    </source>
</reference>
<sequence length="142" mass="16350">MSVRALVNLYENTDSPLVRNQFKNWFTVALIGPCIGMCMRTAQLGTDIKRTDALSLASSNRKYHNWPNNLKKFMGQKIDSIQIIKNNLDVLNSKGNNDIEPDENALYNELLSIPLPFLCLVRYFADCWKTPKKDRKSKLKKK</sequence>
<dbReference type="AlphaFoldDB" id="A0A397W028"/>
<evidence type="ECO:0000313" key="1">
    <source>
        <dbReference type="EMBL" id="RIB27558.1"/>
    </source>
</evidence>
<organism evidence="1 2">
    <name type="scientific">Gigaspora rosea</name>
    <dbReference type="NCBI Taxonomy" id="44941"/>
    <lineage>
        <taxon>Eukaryota</taxon>
        <taxon>Fungi</taxon>
        <taxon>Fungi incertae sedis</taxon>
        <taxon>Mucoromycota</taxon>
        <taxon>Glomeromycotina</taxon>
        <taxon>Glomeromycetes</taxon>
        <taxon>Diversisporales</taxon>
        <taxon>Gigasporaceae</taxon>
        <taxon>Gigaspora</taxon>
    </lineage>
</organism>
<name>A0A397W028_9GLOM</name>
<protein>
    <submittedName>
        <fullName evidence="1">Uncharacterized protein</fullName>
    </submittedName>
</protein>
<dbReference type="EMBL" id="QKWP01000094">
    <property type="protein sequence ID" value="RIB27558.1"/>
    <property type="molecule type" value="Genomic_DNA"/>
</dbReference>
<keyword evidence="2" id="KW-1185">Reference proteome</keyword>
<gene>
    <name evidence="1" type="ORF">C2G38_2240041</name>
</gene>
<evidence type="ECO:0000313" key="2">
    <source>
        <dbReference type="Proteomes" id="UP000266673"/>
    </source>
</evidence>
<dbReference type="Proteomes" id="UP000266673">
    <property type="component" value="Unassembled WGS sequence"/>
</dbReference>
<proteinExistence type="predicted"/>
<dbReference type="OrthoDB" id="2443848at2759"/>
<accession>A0A397W028</accession>
<comment type="caution">
    <text evidence="1">The sequence shown here is derived from an EMBL/GenBank/DDBJ whole genome shotgun (WGS) entry which is preliminary data.</text>
</comment>